<comment type="caution">
    <text evidence="2">The sequence shown here is derived from an EMBL/GenBank/DDBJ whole genome shotgun (WGS) entry which is preliminary data.</text>
</comment>
<dbReference type="EMBL" id="AMGV01000002">
    <property type="protein sequence ID" value="KEF60796.1"/>
    <property type="molecule type" value="Genomic_DNA"/>
</dbReference>
<sequence length="386" mass="41267">MAKVQGHADAPFDNLRALLEEQIASGDELGASICLNVDGKNVVDLWGGFFDEARTKPWEKDTVVNVWSSTKTVAALAALMQVDRGQLDLDAPVSKYWPEFAQNGKEGVLVRHFLSHTSGVSGWKEDMTAESVQDLSTAVPKLAAQAPFWPPGTASGYHAVNMGHLIGELTRRATGKPLKQFVAEEIAGPLGADFQIGALEKDWPRISPVIPPPPMPMDFASLPQDSPTVRSLGNPPMDATVAMTPGFRKTDMAGVNGTANARSLVRILSAITLGGTLDGVKLLSPQTIEKIFEEQANGTDLVVGVPLRFGTGYGLTGGGTSESVSWLPKGKVCFWGGWGGSIILMDLDRKVTLSYTMNKMHAGILGNVNSEKYLKAVYKALGAEGY</sequence>
<keyword evidence="3" id="KW-1185">Reference proteome</keyword>
<evidence type="ECO:0000313" key="3">
    <source>
        <dbReference type="Proteomes" id="UP000027920"/>
    </source>
</evidence>
<dbReference type="HOGENOM" id="CLU_035614_3_0_1"/>
<feature type="domain" description="Beta-lactamase-related" evidence="1">
    <location>
        <begin position="15"/>
        <end position="361"/>
    </location>
</feature>
<gene>
    <name evidence="2" type="ORF">A1O9_02358</name>
</gene>
<dbReference type="Proteomes" id="UP000027920">
    <property type="component" value="Unassembled WGS sequence"/>
</dbReference>
<reference evidence="2 3" key="1">
    <citation type="submission" date="2013-03" db="EMBL/GenBank/DDBJ databases">
        <title>The Genome Sequence of Exophiala aquamarina CBS 119918.</title>
        <authorList>
            <consortium name="The Broad Institute Genomics Platform"/>
            <person name="Cuomo C."/>
            <person name="de Hoog S."/>
            <person name="Gorbushina A."/>
            <person name="Walker B."/>
            <person name="Young S.K."/>
            <person name="Zeng Q."/>
            <person name="Gargeya S."/>
            <person name="Fitzgerald M."/>
            <person name="Haas B."/>
            <person name="Abouelleil A."/>
            <person name="Allen A.W."/>
            <person name="Alvarado L."/>
            <person name="Arachchi H.M."/>
            <person name="Berlin A.M."/>
            <person name="Chapman S.B."/>
            <person name="Gainer-Dewar J."/>
            <person name="Goldberg J."/>
            <person name="Griggs A."/>
            <person name="Gujja S."/>
            <person name="Hansen M."/>
            <person name="Howarth C."/>
            <person name="Imamovic A."/>
            <person name="Ireland A."/>
            <person name="Larimer J."/>
            <person name="McCowan C."/>
            <person name="Murphy C."/>
            <person name="Pearson M."/>
            <person name="Poon T.W."/>
            <person name="Priest M."/>
            <person name="Roberts A."/>
            <person name="Saif S."/>
            <person name="Shea T."/>
            <person name="Sisk P."/>
            <person name="Sykes S."/>
            <person name="Wortman J."/>
            <person name="Nusbaum C."/>
            <person name="Birren B."/>
        </authorList>
    </citation>
    <scope>NUCLEOTIDE SEQUENCE [LARGE SCALE GENOMIC DNA]</scope>
    <source>
        <strain evidence="2 3">CBS 119918</strain>
    </source>
</reference>
<dbReference type="AlphaFoldDB" id="A0A072PLS3"/>
<accession>A0A072PLS3</accession>
<dbReference type="GeneID" id="25277302"/>
<dbReference type="VEuPathDB" id="FungiDB:A1O9_02358"/>
<evidence type="ECO:0000259" key="1">
    <source>
        <dbReference type="Pfam" id="PF00144"/>
    </source>
</evidence>
<dbReference type="InterPro" id="IPR001466">
    <property type="entry name" value="Beta-lactam-related"/>
</dbReference>
<dbReference type="Gene3D" id="3.40.710.10">
    <property type="entry name" value="DD-peptidase/beta-lactamase superfamily"/>
    <property type="match status" value="1"/>
</dbReference>
<proteinExistence type="predicted"/>
<evidence type="ECO:0000313" key="2">
    <source>
        <dbReference type="EMBL" id="KEF60796.1"/>
    </source>
</evidence>
<dbReference type="OrthoDB" id="5946976at2759"/>
<dbReference type="InterPro" id="IPR052907">
    <property type="entry name" value="Beta-lactamase/esterase"/>
</dbReference>
<dbReference type="SUPFAM" id="SSF56601">
    <property type="entry name" value="beta-lactamase/transpeptidase-like"/>
    <property type="match status" value="1"/>
</dbReference>
<dbReference type="PANTHER" id="PTHR43319:SF3">
    <property type="entry name" value="BETA-LACTAMASE-RELATED DOMAIN-CONTAINING PROTEIN"/>
    <property type="match status" value="1"/>
</dbReference>
<name>A0A072PLS3_9EURO</name>
<dbReference type="STRING" id="1182545.A0A072PLS3"/>
<dbReference type="RefSeq" id="XP_013263386.1">
    <property type="nucleotide sequence ID" value="XM_013407932.1"/>
</dbReference>
<dbReference type="Pfam" id="PF00144">
    <property type="entry name" value="Beta-lactamase"/>
    <property type="match status" value="1"/>
</dbReference>
<organism evidence="2 3">
    <name type="scientific">Exophiala aquamarina CBS 119918</name>
    <dbReference type="NCBI Taxonomy" id="1182545"/>
    <lineage>
        <taxon>Eukaryota</taxon>
        <taxon>Fungi</taxon>
        <taxon>Dikarya</taxon>
        <taxon>Ascomycota</taxon>
        <taxon>Pezizomycotina</taxon>
        <taxon>Eurotiomycetes</taxon>
        <taxon>Chaetothyriomycetidae</taxon>
        <taxon>Chaetothyriales</taxon>
        <taxon>Herpotrichiellaceae</taxon>
        <taxon>Exophiala</taxon>
    </lineage>
</organism>
<protein>
    <submittedName>
        <fullName evidence="2">Beta-lactamase</fullName>
    </submittedName>
</protein>
<dbReference type="InterPro" id="IPR012338">
    <property type="entry name" value="Beta-lactam/transpept-like"/>
</dbReference>
<dbReference type="PANTHER" id="PTHR43319">
    <property type="entry name" value="BETA-LACTAMASE-RELATED"/>
    <property type="match status" value="1"/>
</dbReference>